<gene>
    <name evidence="10" type="primary">mmgC_6</name>
    <name evidence="10" type="ORF">DSM112329_03384</name>
</gene>
<evidence type="ECO:0000256" key="2">
    <source>
        <dbReference type="ARBA" id="ARBA00009347"/>
    </source>
</evidence>
<dbReference type="KEGG" id="parq:DSM112329_03384"/>
<dbReference type="GO" id="GO:0050660">
    <property type="term" value="F:flavin adenine dinucleotide binding"/>
    <property type="evidence" value="ECO:0007669"/>
    <property type="project" value="InterPro"/>
</dbReference>
<dbReference type="PANTHER" id="PTHR43884:SF12">
    <property type="entry name" value="ISOVALERYL-COA DEHYDROGENASE, MITOCHONDRIAL-RELATED"/>
    <property type="match status" value="1"/>
</dbReference>
<evidence type="ECO:0000259" key="7">
    <source>
        <dbReference type="Pfam" id="PF00441"/>
    </source>
</evidence>
<evidence type="ECO:0000256" key="6">
    <source>
        <dbReference type="RuleBase" id="RU362125"/>
    </source>
</evidence>
<dbReference type="Pfam" id="PF02771">
    <property type="entry name" value="Acyl-CoA_dh_N"/>
    <property type="match status" value="1"/>
</dbReference>
<dbReference type="Gene3D" id="2.40.110.10">
    <property type="entry name" value="Butyryl-CoA Dehydrogenase, subunit A, domain 2"/>
    <property type="match status" value="1"/>
</dbReference>
<keyword evidence="4 6" id="KW-0274">FAD</keyword>
<keyword evidence="3 6" id="KW-0285">Flavoprotein</keyword>
<dbReference type="InterPro" id="IPR046373">
    <property type="entry name" value="Acyl-CoA_Oxase/DH_mid-dom_sf"/>
</dbReference>
<dbReference type="Gene3D" id="1.20.140.10">
    <property type="entry name" value="Butyryl-CoA Dehydrogenase, subunit A, domain 3"/>
    <property type="match status" value="1"/>
</dbReference>
<dbReference type="InterPro" id="IPR036250">
    <property type="entry name" value="AcylCo_DH-like_C"/>
</dbReference>
<evidence type="ECO:0000259" key="9">
    <source>
        <dbReference type="Pfam" id="PF02771"/>
    </source>
</evidence>
<name>A0AAU7AXZ7_9ACTN</name>
<keyword evidence="5 6" id="KW-0560">Oxidoreductase</keyword>
<evidence type="ECO:0000256" key="3">
    <source>
        <dbReference type="ARBA" id="ARBA00022630"/>
    </source>
</evidence>
<dbReference type="SUPFAM" id="SSF56645">
    <property type="entry name" value="Acyl-CoA dehydrogenase NM domain-like"/>
    <property type="match status" value="1"/>
</dbReference>
<comment type="similarity">
    <text evidence="2 6">Belongs to the acyl-CoA dehydrogenase family.</text>
</comment>
<dbReference type="PANTHER" id="PTHR43884">
    <property type="entry name" value="ACYL-COA DEHYDROGENASE"/>
    <property type="match status" value="1"/>
</dbReference>
<evidence type="ECO:0000256" key="4">
    <source>
        <dbReference type="ARBA" id="ARBA00022827"/>
    </source>
</evidence>
<dbReference type="InterPro" id="IPR013786">
    <property type="entry name" value="AcylCoA_DH/ox_N"/>
</dbReference>
<dbReference type="SUPFAM" id="SSF47203">
    <property type="entry name" value="Acyl-CoA dehydrogenase C-terminal domain-like"/>
    <property type="match status" value="1"/>
</dbReference>
<dbReference type="AlphaFoldDB" id="A0AAU7AXZ7"/>
<dbReference type="RefSeq" id="WP_354697744.1">
    <property type="nucleotide sequence ID" value="NZ_CP114014.1"/>
</dbReference>
<protein>
    <submittedName>
        <fullName evidence="10">Acyl-CoA dehydrogenase</fullName>
        <ecNumber evidence="10">1.3.99.-</ecNumber>
    </submittedName>
</protein>
<dbReference type="EC" id="1.3.99.-" evidence="10"/>
<evidence type="ECO:0000256" key="1">
    <source>
        <dbReference type="ARBA" id="ARBA00001974"/>
    </source>
</evidence>
<dbReference type="Pfam" id="PF02770">
    <property type="entry name" value="Acyl-CoA_dh_M"/>
    <property type="match status" value="1"/>
</dbReference>
<organism evidence="10">
    <name type="scientific">Paraconexibacter sp. AEG42_29</name>
    <dbReference type="NCBI Taxonomy" id="2997339"/>
    <lineage>
        <taxon>Bacteria</taxon>
        <taxon>Bacillati</taxon>
        <taxon>Actinomycetota</taxon>
        <taxon>Thermoleophilia</taxon>
        <taxon>Solirubrobacterales</taxon>
        <taxon>Paraconexibacteraceae</taxon>
        <taxon>Paraconexibacter</taxon>
    </lineage>
</organism>
<feature type="domain" description="Acyl-CoA oxidase/dehydrogenase middle" evidence="8">
    <location>
        <begin position="123"/>
        <end position="216"/>
    </location>
</feature>
<dbReference type="InterPro" id="IPR006089">
    <property type="entry name" value="Acyl-CoA_DH_CS"/>
</dbReference>
<feature type="domain" description="Acyl-CoA dehydrogenase/oxidase C-terminal" evidence="7">
    <location>
        <begin position="231"/>
        <end position="377"/>
    </location>
</feature>
<comment type="cofactor">
    <cofactor evidence="1 6">
        <name>FAD</name>
        <dbReference type="ChEBI" id="CHEBI:57692"/>
    </cofactor>
</comment>
<reference evidence="10" key="1">
    <citation type="submission" date="2022-12" db="EMBL/GenBank/DDBJ databases">
        <title>Paraconexibacter alkalitolerans sp. nov. and Baekduia alba sp. nov., isolated from soil and emended description of the genera Paraconexibacter (Chun et al., 2020) and Baekduia (An et al., 2020).</title>
        <authorList>
            <person name="Vieira S."/>
            <person name="Huber K.J."/>
            <person name="Geppert A."/>
            <person name="Wolf J."/>
            <person name="Neumann-Schaal M."/>
            <person name="Muesken M."/>
            <person name="Overmann J."/>
        </authorList>
    </citation>
    <scope>NUCLEOTIDE SEQUENCE</scope>
    <source>
        <strain evidence="10">AEG42_29</strain>
    </source>
</reference>
<evidence type="ECO:0000256" key="5">
    <source>
        <dbReference type="ARBA" id="ARBA00023002"/>
    </source>
</evidence>
<dbReference type="PROSITE" id="PS00072">
    <property type="entry name" value="ACYL_COA_DH_1"/>
    <property type="match status" value="1"/>
</dbReference>
<dbReference type="GO" id="GO:0003995">
    <property type="term" value="F:acyl-CoA dehydrogenase activity"/>
    <property type="evidence" value="ECO:0007669"/>
    <property type="project" value="InterPro"/>
</dbReference>
<proteinExistence type="inferred from homology"/>
<dbReference type="Gene3D" id="1.10.540.10">
    <property type="entry name" value="Acyl-CoA dehydrogenase/oxidase, N-terminal domain"/>
    <property type="match status" value="1"/>
</dbReference>
<feature type="domain" description="Acyl-CoA dehydrogenase/oxidase N-terminal" evidence="9">
    <location>
        <begin position="6"/>
        <end position="119"/>
    </location>
</feature>
<dbReference type="FunFam" id="2.40.110.10:FF:000002">
    <property type="entry name" value="Acyl-CoA dehydrogenase fadE12"/>
    <property type="match status" value="1"/>
</dbReference>
<evidence type="ECO:0000313" key="10">
    <source>
        <dbReference type="EMBL" id="XAY06513.1"/>
    </source>
</evidence>
<sequence>MSLTLTDEQRDFAAAVRDFCQREAGTREQRDQLTNNFADPHNVDLYKKVADLGWTGVAIPEEYGGAGGGAVDMCLFLEEISYGQLPIGGYPVTQISAGPYEKFGTEAQKEEVLGGIAAGNVEAVAMSEPEAGSDVGALRCKAVRENGHYVVEGQKTWISEAHYAEHILLVCRTDATGKKHEGLTMLMVPKDAEGMEIRSIDTMGGRVVNDVFFTDVKVPAENLIGSEGGAWMQLMAGLNTERLIIAAQSLGFARRAFDDMLEYVKERKQFGRPIGSFQALSHRIADLATEVEICKLLVYDVAQKVDANPGMLYPREASMAKLKVTETGKKVALEGMQMMGGYGYATEYDMERHVRQNLVSTIYGGTSEIQREIIAKTYGL</sequence>
<dbReference type="InterPro" id="IPR009100">
    <property type="entry name" value="AcylCoA_DH/oxidase_NM_dom_sf"/>
</dbReference>
<dbReference type="InterPro" id="IPR006091">
    <property type="entry name" value="Acyl-CoA_Oxase/DH_mid-dom"/>
</dbReference>
<dbReference type="InterPro" id="IPR009075">
    <property type="entry name" value="AcylCo_DH/oxidase_C"/>
</dbReference>
<dbReference type="Pfam" id="PF00441">
    <property type="entry name" value="Acyl-CoA_dh_1"/>
    <property type="match status" value="1"/>
</dbReference>
<evidence type="ECO:0000259" key="8">
    <source>
        <dbReference type="Pfam" id="PF02770"/>
    </source>
</evidence>
<dbReference type="FunFam" id="1.20.140.10:FF:000001">
    <property type="entry name" value="Acyl-CoA dehydrogenase"/>
    <property type="match status" value="1"/>
</dbReference>
<accession>A0AAU7AXZ7</accession>
<dbReference type="EMBL" id="CP114014">
    <property type="protein sequence ID" value="XAY06513.1"/>
    <property type="molecule type" value="Genomic_DNA"/>
</dbReference>
<dbReference type="InterPro" id="IPR037069">
    <property type="entry name" value="AcylCoA_DH/ox_N_sf"/>
</dbReference>